<feature type="region of interest" description="Disordered" evidence="1">
    <location>
        <begin position="50"/>
        <end position="73"/>
    </location>
</feature>
<dbReference type="PANTHER" id="PTHR38846:SF1">
    <property type="entry name" value="C3H1-TYPE DOMAIN-CONTAINING PROTEIN"/>
    <property type="match status" value="1"/>
</dbReference>
<sequence>MFSIQRSTGGGRSPLDEFFLSFKGFQYDSSLHPSKSWKSLKFFKGWMGKDAKGKEEGRKSRKGKRSDKKESREENDARLRYMRALEDDVRAWFGEADDIESCHAVCRALGIKDLPSTPKGCASKLRNTHVNIVDLLQWVRQGQKDKVKIFKSYDSLRRYTVDSEKFFPQSSVEEEGETNIVLRHLLRRFFR</sequence>
<reference evidence="2 3" key="1">
    <citation type="submission" date="2018-06" db="EMBL/GenBank/DDBJ databases">
        <title>Complete Genomes of Monosporascus.</title>
        <authorList>
            <person name="Robinson A.J."/>
            <person name="Natvig D.O."/>
        </authorList>
    </citation>
    <scope>NUCLEOTIDE SEQUENCE [LARGE SCALE GENOMIC DNA]</scope>
    <source>
        <strain evidence="2 3">CBS 110550</strain>
    </source>
</reference>
<accession>A0A4V1X8U3</accession>
<comment type="caution">
    <text evidence="2">The sequence shown here is derived from an EMBL/GenBank/DDBJ whole genome shotgun (WGS) entry which is preliminary data.</text>
</comment>
<dbReference type="STRING" id="155417.A0A4V1X8U3"/>
<keyword evidence="3" id="KW-1185">Reference proteome</keyword>
<dbReference type="EMBL" id="QJNU01001076">
    <property type="protein sequence ID" value="RYO79987.1"/>
    <property type="molecule type" value="Genomic_DNA"/>
</dbReference>
<proteinExistence type="predicted"/>
<protein>
    <submittedName>
        <fullName evidence="2">Uncharacterized protein</fullName>
    </submittedName>
</protein>
<dbReference type="OrthoDB" id="6105938at2759"/>
<dbReference type="AlphaFoldDB" id="A0A4V1X8U3"/>
<organism evidence="2 3">
    <name type="scientific">Monosporascus ibericus</name>
    <dbReference type="NCBI Taxonomy" id="155417"/>
    <lineage>
        <taxon>Eukaryota</taxon>
        <taxon>Fungi</taxon>
        <taxon>Dikarya</taxon>
        <taxon>Ascomycota</taxon>
        <taxon>Pezizomycotina</taxon>
        <taxon>Sordariomycetes</taxon>
        <taxon>Xylariomycetidae</taxon>
        <taxon>Xylariales</taxon>
        <taxon>Xylariales incertae sedis</taxon>
        <taxon>Monosporascus</taxon>
    </lineage>
</organism>
<dbReference type="PANTHER" id="PTHR38846">
    <property type="entry name" value="C3H1-TYPE DOMAIN-CONTAINING PROTEIN"/>
    <property type="match status" value="1"/>
</dbReference>
<evidence type="ECO:0000313" key="3">
    <source>
        <dbReference type="Proteomes" id="UP000293360"/>
    </source>
</evidence>
<evidence type="ECO:0000256" key="1">
    <source>
        <dbReference type="SAM" id="MobiDB-lite"/>
    </source>
</evidence>
<name>A0A4V1X8U3_9PEZI</name>
<gene>
    <name evidence="2" type="ORF">DL764_009950</name>
</gene>
<evidence type="ECO:0000313" key="2">
    <source>
        <dbReference type="EMBL" id="RYO79987.1"/>
    </source>
</evidence>
<dbReference type="Proteomes" id="UP000293360">
    <property type="component" value="Unassembled WGS sequence"/>
</dbReference>